<dbReference type="InterPro" id="IPR035093">
    <property type="entry name" value="RelE/ParE_toxin_dom_sf"/>
</dbReference>
<gene>
    <name evidence="2" type="ORF">JAZ07_09590</name>
</gene>
<dbReference type="Proteomes" id="UP000886667">
    <property type="component" value="Unassembled WGS sequence"/>
</dbReference>
<proteinExistence type="predicted"/>
<dbReference type="InterPro" id="IPR007712">
    <property type="entry name" value="RelE/ParE_toxin"/>
</dbReference>
<reference evidence="2" key="1">
    <citation type="journal article" date="2021" name="Proc. Natl. Acad. Sci. U.S.A.">
        <title>Global biogeography of chemosynthetic symbionts reveals both localized and globally distributed symbiont groups. .</title>
        <authorList>
            <person name="Osvatic J.T."/>
            <person name="Wilkins L.G.E."/>
            <person name="Leibrecht L."/>
            <person name="Leray M."/>
            <person name="Zauner S."/>
            <person name="Polzin J."/>
            <person name="Camacho Y."/>
            <person name="Gros O."/>
            <person name="van Gils J.A."/>
            <person name="Eisen J.A."/>
            <person name="Petersen J.M."/>
            <person name="Yuen B."/>
        </authorList>
    </citation>
    <scope>NUCLEOTIDE SEQUENCE</scope>
    <source>
        <strain evidence="2">MAGclacostrist064TRANS</strain>
    </source>
</reference>
<dbReference type="AlphaFoldDB" id="A0A9E4N3L5"/>
<accession>A0A9E4N3L5</accession>
<evidence type="ECO:0000256" key="1">
    <source>
        <dbReference type="ARBA" id="ARBA00022649"/>
    </source>
</evidence>
<protein>
    <submittedName>
        <fullName evidence="2">Type II toxin-antitoxin system RelE/ParE family toxin</fullName>
    </submittedName>
</protein>
<keyword evidence="1" id="KW-1277">Toxin-antitoxin system</keyword>
<evidence type="ECO:0000313" key="2">
    <source>
        <dbReference type="EMBL" id="MCG7946580.1"/>
    </source>
</evidence>
<organism evidence="2 3">
    <name type="scientific">Candidatus Thiodiazotropha taylori</name>
    <dbReference type="NCBI Taxonomy" id="2792791"/>
    <lineage>
        <taxon>Bacteria</taxon>
        <taxon>Pseudomonadati</taxon>
        <taxon>Pseudomonadota</taxon>
        <taxon>Gammaproteobacteria</taxon>
        <taxon>Chromatiales</taxon>
        <taxon>Sedimenticolaceae</taxon>
        <taxon>Candidatus Thiodiazotropha</taxon>
    </lineage>
</organism>
<dbReference type="Pfam" id="PF05016">
    <property type="entry name" value="ParE_toxin"/>
    <property type="match status" value="1"/>
</dbReference>
<dbReference type="EMBL" id="JAEPCM010000324">
    <property type="protein sequence ID" value="MCG7946580.1"/>
    <property type="molecule type" value="Genomic_DNA"/>
</dbReference>
<comment type="caution">
    <text evidence="2">The sequence shown here is derived from an EMBL/GenBank/DDBJ whole genome shotgun (WGS) entry which is preliminary data.</text>
</comment>
<name>A0A9E4N3L5_9GAMM</name>
<evidence type="ECO:0000313" key="3">
    <source>
        <dbReference type="Proteomes" id="UP000886667"/>
    </source>
</evidence>
<sequence length="69" mass="7923">GMETADAYHAAFFNHFEELAENPRLYAEIDIRPGYRRSLCGKESVFFRIDGDIVEIMAILGKQDVEGWL</sequence>
<dbReference type="Gene3D" id="3.30.2310.20">
    <property type="entry name" value="RelE-like"/>
    <property type="match status" value="1"/>
</dbReference>
<feature type="non-terminal residue" evidence="2">
    <location>
        <position position="1"/>
    </location>
</feature>